<organism evidence="2 3">
    <name type="scientific">Plasmodium malariae</name>
    <dbReference type="NCBI Taxonomy" id="5858"/>
    <lineage>
        <taxon>Eukaryota</taxon>
        <taxon>Sar</taxon>
        <taxon>Alveolata</taxon>
        <taxon>Apicomplexa</taxon>
        <taxon>Aconoidasida</taxon>
        <taxon>Haemosporida</taxon>
        <taxon>Plasmodiidae</taxon>
        <taxon>Plasmodium</taxon>
        <taxon>Plasmodium (Plasmodium)</taxon>
    </lineage>
</organism>
<dbReference type="Proteomes" id="UP000219799">
    <property type="component" value="Chromosome 12"/>
</dbReference>
<feature type="compositionally biased region" description="Basic and acidic residues" evidence="1">
    <location>
        <begin position="139"/>
        <end position="157"/>
    </location>
</feature>
<accession>A0A1C3L0H9</accession>
<dbReference type="SUPFAM" id="SSF52540">
    <property type="entry name" value="P-loop containing nucleoside triphosphate hydrolases"/>
    <property type="match status" value="1"/>
</dbReference>
<evidence type="ECO:0000256" key="1">
    <source>
        <dbReference type="SAM" id="MobiDB-lite"/>
    </source>
</evidence>
<sequence>MIPPFSKKINLFQPYLYILKKNNLNLTAFSKSNLKYCHYDNKKRHITTCSEKNNFKKSRKANLFDEELKNIFKQYPISKVTNNGCKNEELLIIVDEERSECKKIGDIIKLDAHSYGIVLQINRNSIVLGKINEKSFEMSEEKKLKNKDQKNGKKKTSEQMSANVEEKKNVFSPLEYLNYIFLKKSKSINSYLNLDLNSNININLFSQNSKEIYSKRAIKKQLYSSLFLNDIFNKINYGQKVCVIGGKNQGKQGVLNSIIYENLLVNLIKKDENFFIICANSCKSEIVNLFQNLYERFRNTHNWSCEKKKNWLYKKEEEEEEEKMEEMEKLYSKNYIYENVKIPNDIILINSTANDSSKVSIYVSPILSLYNLNEYKKIYKNVIFVFYNVTTYSEIVLELQNEMNTLIKNYYHRNEKINETKWLCVSALPLSIYTILSKIFSFSVYPHYAVDVEENVRAGRGMDCKGASSRRGSTSTTITSATDTNTTAIRTTNSDSKYSGVRCIAHCEYSLDGFMYSDMLHMKEEESPDTISNSVTTFCFFDEGEAVSRIKNDALSLSENNIYLLKNDLNIIPEINISHIIKNEVIEKNKIWKIIKDEIRHIFDKRNELISLIENKKIMNIYIDHWEYEDMIHYNNIYYILVYKNFEIFNLNSFEQLVFLRNLLTYNFTNEVISKNSINTYYNQFFAYYFHHIKYFSFLQTEYFKHLKTFTQDKNASMFLHTLDTVLKNVKPAFIYTPQMKQ</sequence>
<evidence type="ECO:0000313" key="2">
    <source>
        <dbReference type="EMBL" id="SBT80036.1"/>
    </source>
</evidence>
<feature type="region of interest" description="Disordered" evidence="1">
    <location>
        <begin position="139"/>
        <end position="161"/>
    </location>
</feature>
<dbReference type="EMBL" id="LT594500">
    <property type="protein sequence ID" value="SBT80036.1"/>
    <property type="molecule type" value="Genomic_DNA"/>
</dbReference>
<dbReference type="VEuPathDB" id="PlasmoDB:PmUG01_12026300"/>
<proteinExistence type="predicted"/>
<evidence type="ECO:0000313" key="3">
    <source>
        <dbReference type="Proteomes" id="UP000219799"/>
    </source>
</evidence>
<reference evidence="2 3" key="1">
    <citation type="submission" date="2016-06" db="EMBL/GenBank/DDBJ databases">
        <authorList>
            <consortium name="Pathogen Informatics"/>
        </authorList>
    </citation>
    <scope>NUCLEOTIDE SEQUENCE [LARGE SCALE GENOMIC DNA]</scope>
    <source>
        <strain evidence="2">PmlGA01</strain>
    </source>
</reference>
<gene>
    <name evidence="2" type="primary">PmlGA01_120019700</name>
    <name evidence="2" type="ORF">PMLGA01_120019700</name>
</gene>
<protein>
    <submittedName>
        <fullName evidence="2">Uncharacterized protein</fullName>
    </submittedName>
</protein>
<dbReference type="InterPro" id="IPR027417">
    <property type="entry name" value="P-loop_NTPase"/>
</dbReference>
<name>A0A1C3L0H9_PLAMA</name>
<dbReference type="AlphaFoldDB" id="A0A1C3L0H9"/>